<dbReference type="InterPro" id="IPR029058">
    <property type="entry name" value="AB_hydrolase_fold"/>
</dbReference>
<reference evidence="2" key="1">
    <citation type="submission" date="2022-10" db="EMBL/GenBank/DDBJ databases">
        <title>Culturing micro-colonial fungi from biological soil crusts in the Mojave desert and describing Neophaeococcomyces mojavensis, and introducing the new genera and species Taxawa tesnikishii.</title>
        <authorList>
            <person name="Kurbessoian T."/>
            <person name="Stajich J.E."/>
        </authorList>
    </citation>
    <scope>NUCLEOTIDE SEQUENCE</scope>
    <source>
        <strain evidence="2">TK_35</strain>
    </source>
</reference>
<dbReference type="InterPro" id="IPR013094">
    <property type="entry name" value="AB_hydrolase_3"/>
</dbReference>
<dbReference type="PANTHER" id="PTHR23024:SF24">
    <property type="entry name" value="ALPHA_BETA HYDROLASE FOLD-3 DOMAIN-CONTAINING PROTEIN"/>
    <property type="match status" value="1"/>
</dbReference>
<dbReference type="PANTHER" id="PTHR23024">
    <property type="entry name" value="ARYLACETAMIDE DEACETYLASE"/>
    <property type="match status" value="1"/>
</dbReference>
<dbReference type="Pfam" id="PF07859">
    <property type="entry name" value="Abhydrolase_3"/>
    <property type="match status" value="1"/>
</dbReference>
<keyword evidence="3" id="KW-1185">Reference proteome</keyword>
<dbReference type="EMBL" id="JAPDRN010000227">
    <property type="protein sequence ID" value="KAJ9611788.1"/>
    <property type="molecule type" value="Genomic_DNA"/>
</dbReference>
<organism evidence="2 3">
    <name type="scientific">Knufia peltigerae</name>
    <dbReference type="NCBI Taxonomy" id="1002370"/>
    <lineage>
        <taxon>Eukaryota</taxon>
        <taxon>Fungi</taxon>
        <taxon>Dikarya</taxon>
        <taxon>Ascomycota</taxon>
        <taxon>Pezizomycotina</taxon>
        <taxon>Eurotiomycetes</taxon>
        <taxon>Chaetothyriomycetidae</taxon>
        <taxon>Chaetothyriales</taxon>
        <taxon>Trichomeriaceae</taxon>
        <taxon>Knufia</taxon>
    </lineage>
</organism>
<sequence>MASKPSQRSKADLYNPDPNWTAFAEKNGYQSPASPFVLDVEGDRAAEVIREAEFTKQYPLSSFGYNSVLTNVTVRDGASISVKISYPKFLAAESDKKQKLPVLFVTHGGSWIQGSHTTEEAWFLWPLYEHFNFLIVSVEYRLAPEHAFPVWMDDSWDVLEQLLSSPEKFFSSAVTTGSGSGDSAAGLKNVHPDLGRVILAGSSAGGGTAAYLSQTCRDRGFSVYGVILNIPLVCDYRHLPVDCRLSYEQATTNSRLCSGEMRASWDLVRPVTPTQKIDDPKASPLLCNLKGLPKHLVFVAGHDPLRDEALKYVEILEDEGVDVQLFTYPGVPHGFAAYWELDASKKFAEDLRRGLKGWIG</sequence>
<dbReference type="SUPFAM" id="SSF53474">
    <property type="entry name" value="alpha/beta-Hydrolases"/>
    <property type="match status" value="1"/>
</dbReference>
<dbReference type="InterPro" id="IPR050466">
    <property type="entry name" value="Carboxylest/Gibb_receptor"/>
</dbReference>
<evidence type="ECO:0000313" key="2">
    <source>
        <dbReference type="EMBL" id="KAJ9611788.1"/>
    </source>
</evidence>
<dbReference type="Gene3D" id="3.40.50.1820">
    <property type="entry name" value="alpha/beta hydrolase"/>
    <property type="match status" value="1"/>
</dbReference>
<name>A0AA38XE31_9EURO</name>
<evidence type="ECO:0000259" key="1">
    <source>
        <dbReference type="Pfam" id="PF07859"/>
    </source>
</evidence>
<dbReference type="GO" id="GO:0016787">
    <property type="term" value="F:hydrolase activity"/>
    <property type="evidence" value="ECO:0007669"/>
    <property type="project" value="InterPro"/>
</dbReference>
<proteinExistence type="predicted"/>
<feature type="domain" description="Alpha/beta hydrolase fold-3" evidence="1">
    <location>
        <begin position="104"/>
        <end position="336"/>
    </location>
</feature>
<comment type="caution">
    <text evidence="2">The sequence shown here is derived from an EMBL/GenBank/DDBJ whole genome shotgun (WGS) entry which is preliminary data.</text>
</comment>
<dbReference type="Proteomes" id="UP001172681">
    <property type="component" value="Unassembled WGS sequence"/>
</dbReference>
<evidence type="ECO:0000313" key="3">
    <source>
        <dbReference type="Proteomes" id="UP001172681"/>
    </source>
</evidence>
<gene>
    <name evidence="2" type="ORF">H2204_015214</name>
</gene>
<accession>A0AA38XE31</accession>
<protein>
    <recommendedName>
        <fullName evidence="1">Alpha/beta hydrolase fold-3 domain-containing protein</fullName>
    </recommendedName>
</protein>
<dbReference type="AlphaFoldDB" id="A0AA38XE31"/>